<dbReference type="RefSeq" id="WP_058122169.1">
    <property type="nucleotide sequence ID" value="NZ_CYRX01000005.1"/>
</dbReference>
<feature type="transmembrane region" description="Helical" evidence="1">
    <location>
        <begin position="219"/>
        <end position="238"/>
    </location>
</feature>
<feature type="transmembrane region" description="Helical" evidence="1">
    <location>
        <begin position="106"/>
        <end position="126"/>
    </location>
</feature>
<evidence type="ECO:0000313" key="2">
    <source>
        <dbReference type="EMBL" id="CUH58812.1"/>
    </source>
</evidence>
<feature type="transmembrane region" description="Helical" evidence="1">
    <location>
        <begin position="356"/>
        <end position="374"/>
    </location>
</feature>
<feature type="transmembrane region" description="Helical" evidence="1">
    <location>
        <begin position="146"/>
        <end position="165"/>
    </location>
</feature>
<dbReference type="AlphaFoldDB" id="A0A0P1EVI1"/>
<feature type="transmembrane region" description="Helical" evidence="1">
    <location>
        <begin position="307"/>
        <end position="325"/>
    </location>
</feature>
<dbReference type="Proteomes" id="UP000051298">
    <property type="component" value="Unassembled WGS sequence"/>
</dbReference>
<organism evidence="2 3">
    <name type="scientific">Thalassobacter stenotrophicus</name>
    <dbReference type="NCBI Taxonomy" id="266809"/>
    <lineage>
        <taxon>Bacteria</taxon>
        <taxon>Pseudomonadati</taxon>
        <taxon>Pseudomonadota</taxon>
        <taxon>Alphaproteobacteria</taxon>
        <taxon>Rhodobacterales</taxon>
        <taxon>Roseobacteraceae</taxon>
        <taxon>Thalassobacter</taxon>
    </lineage>
</organism>
<keyword evidence="1" id="KW-0812">Transmembrane</keyword>
<evidence type="ECO:0008006" key="4">
    <source>
        <dbReference type="Google" id="ProtNLM"/>
    </source>
</evidence>
<evidence type="ECO:0000256" key="1">
    <source>
        <dbReference type="SAM" id="Phobius"/>
    </source>
</evidence>
<protein>
    <recommendedName>
        <fullName evidence="4">Glycosyltransferase RgtA/B/C/D-like domain-containing protein</fullName>
    </recommendedName>
</protein>
<dbReference type="EMBL" id="CYRX01000005">
    <property type="protein sequence ID" value="CUH58812.1"/>
    <property type="molecule type" value="Genomic_DNA"/>
</dbReference>
<accession>A0A0P1EVI1</accession>
<name>A0A0P1EVI1_9RHOB</name>
<feature type="transmembrane region" description="Helical" evidence="1">
    <location>
        <begin position="18"/>
        <end position="37"/>
    </location>
</feature>
<proteinExistence type="predicted"/>
<keyword evidence="1" id="KW-1133">Transmembrane helix</keyword>
<feature type="transmembrane region" description="Helical" evidence="1">
    <location>
        <begin position="277"/>
        <end position="295"/>
    </location>
</feature>
<reference evidence="2 3" key="1">
    <citation type="submission" date="2015-09" db="EMBL/GenBank/DDBJ databases">
        <authorList>
            <consortium name="Swine Surveillance"/>
        </authorList>
    </citation>
    <scope>NUCLEOTIDE SEQUENCE [LARGE SCALE GENOMIC DNA]</scope>
    <source>
        <strain evidence="2 3">CECT 5294</strain>
    </source>
</reference>
<dbReference type="STRING" id="266809.PM03_06695"/>
<evidence type="ECO:0000313" key="3">
    <source>
        <dbReference type="Proteomes" id="UP000051298"/>
    </source>
</evidence>
<feature type="transmembrane region" description="Helical" evidence="1">
    <location>
        <begin position="331"/>
        <end position="349"/>
    </location>
</feature>
<dbReference type="eggNOG" id="COG4993">
    <property type="taxonomic scope" value="Bacteria"/>
</dbReference>
<gene>
    <name evidence="2" type="ORF">THS5294_00090</name>
</gene>
<feature type="transmembrane region" description="Helical" evidence="1">
    <location>
        <begin position="250"/>
        <end position="271"/>
    </location>
</feature>
<sequence length="528" mass="58010">MGKHAPKPPIRPVQGETILFFIAAIGVFALNMMLWGYDTPPLIDWPNHMARHVLQCGAAGAEHVARYYAFALDIVPNLTSDLIHTWPAACADLEVTQKVLIQVGSFGLFAATAVLHRTIWGAWSVWPLITVMVMHNMTWAFGFENFVLAAPAAILVLALWFAMAARGAVVRLAVIWPCAVLVYVMHLYAFGFIMLIIGLLELHDVTRAPSTRAAILRRASMVMAVALIPAVHLVGALRASTELEAGGIDYGTPIQFLTAFVAPFASFGLFASTVDTIVAGLLGLAVTAAIILWVRRAGLRMSLDPRVRFALPALALITLLVPYYFSGIAYTNMRFPVLLAPVVLAAIRVDFTPRTLWVFAGAMLVLLAGKMLWLTDKWALHDAQVAELRAAAAVLSPQDRLLVTRHEQAQTIRLHSHSAAYILRDRGPYWTGVFTGGNAIAPLPAYAPRDKTHLFPIPWQVLMPIHQDHEVFEADSYLADWRDFYTHTLVLFAPDEAARAQAAGLHNLGAPLARGSFFEILEFHPVAR</sequence>
<keyword evidence="1" id="KW-0472">Membrane</keyword>
<feature type="transmembrane region" description="Helical" evidence="1">
    <location>
        <begin position="172"/>
        <end position="199"/>
    </location>
</feature>